<evidence type="ECO:0000313" key="1">
    <source>
        <dbReference type="EMBL" id="RNL59198.1"/>
    </source>
</evidence>
<dbReference type="OrthoDB" id="3187690at2"/>
<dbReference type="InterPro" id="IPR013381">
    <property type="entry name" value="CRISPR-assoc_prot_Cse1"/>
</dbReference>
<dbReference type="EMBL" id="RBED01000045">
    <property type="protein sequence ID" value="RNL59198.1"/>
    <property type="molecule type" value="Genomic_DNA"/>
</dbReference>
<sequence length="508" mass="54879">MTEPSLPDGCVFTAVPWIRTSDGFKTVRETLLEAHRIAGLEPGLTGIETGTYLRVLTSVAALVLRYQGVSAGSFHPESVDAALDFLAPASDLFDPEWPFLQAAHDGSGIAAGPKTPVKKLYPWMPADRAEEFWTGSSVAREFDTAAATLALAVHYHYSLGGNNRIDGRACVYGSPGIRYPGIGYTATEVLWRGDTLFETLLLNTPRSWVTGDGLPAWADPLCARSKGGPGEPEHPLWRATWGSNTARCLWEGGVLTAVSTGGSAHFPPTMGAGKEGAKAWWNQRNTEDTFYLYADIETRNAAGAVTTVQRKAQRLDFGHQETDLAVEWNSKGLSSAVRRRSQGTVRTPGRGAQLMFLRHLVDGSASSPVVRRTEVLISSPKKWVVDEDRSDAVSDAASLVKAVCSEVAKPFTPKGRLTALRDRRAEAETAFWLKVSGPFEDFIINGTGSAVDPAVWPMVYSAALRAFDEVVSSAPGPKLAPFIMTARNRVSWNTSQLLGLTGQKVAQS</sequence>
<protein>
    <submittedName>
        <fullName evidence="1">Type I-E CRISPR-associated protein Cse1/CasA</fullName>
    </submittedName>
</protein>
<dbReference type="Pfam" id="PF09481">
    <property type="entry name" value="CRISPR_Cse1"/>
    <property type="match status" value="1"/>
</dbReference>
<dbReference type="AlphaFoldDB" id="A0A3N0C7M2"/>
<evidence type="ECO:0000313" key="2">
    <source>
        <dbReference type="Proteomes" id="UP000273807"/>
    </source>
</evidence>
<gene>
    <name evidence="1" type="ORF">D7003_02765</name>
</gene>
<comment type="caution">
    <text evidence="1">The sequence shown here is derived from an EMBL/GenBank/DDBJ whole genome shotgun (WGS) entry which is preliminary data.</text>
</comment>
<proteinExistence type="predicted"/>
<keyword evidence="2" id="KW-1185">Reference proteome</keyword>
<dbReference type="Proteomes" id="UP000273807">
    <property type="component" value="Unassembled WGS sequence"/>
</dbReference>
<accession>A0A3N0C7M2</accession>
<reference evidence="1 2" key="1">
    <citation type="submission" date="2018-10" db="EMBL/GenBank/DDBJ databases">
        <title>Genome sequencing of Arthrobacter oryzae TNB02.</title>
        <authorList>
            <person name="Cho Y.-J."/>
            <person name="Cho A."/>
            <person name="Kim O.-S."/>
        </authorList>
    </citation>
    <scope>NUCLEOTIDE SEQUENCE [LARGE SCALE GENOMIC DNA]</scope>
    <source>
        <strain evidence="1 2">TNB02</strain>
    </source>
</reference>
<name>A0A3N0C7M2_9MICC</name>
<organism evidence="1 2">
    <name type="scientific">Arthrobacter oryzae</name>
    <dbReference type="NCBI Taxonomy" id="409290"/>
    <lineage>
        <taxon>Bacteria</taxon>
        <taxon>Bacillati</taxon>
        <taxon>Actinomycetota</taxon>
        <taxon>Actinomycetes</taxon>
        <taxon>Micrococcales</taxon>
        <taxon>Micrococcaceae</taxon>
        <taxon>Arthrobacter</taxon>
    </lineage>
</organism>